<dbReference type="RefSeq" id="WP_210659197.1">
    <property type="nucleotide sequence ID" value="NZ_JAGKQQ010000001.1"/>
</dbReference>
<comment type="caution">
    <text evidence="1">The sequence shown here is derived from an EMBL/GenBank/DDBJ whole genome shotgun (WGS) entry which is preliminary data.</text>
</comment>
<name>A0ABS5BYM1_9BACT</name>
<keyword evidence="2" id="KW-1185">Reference proteome</keyword>
<dbReference type="EMBL" id="JAGKQQ010000001">
    <property type="protein sequence ID" value="MBP3958840.1"/>
    <property type="molecule type" value="Genomic_DNA"/>
</dbReference>
<evidence type="ECO:0008006" key="3">
    <source>
        <dbReference type="Google" id="ProtNLM"/>
    </source>
</evidence>
<protein>
    <recommendedName>
        <fullName evidence="3">DUF4105 domain-containing protein</fullName>
    </recommendedName>
</protein>
<reference evidence="1 2" key="1">
    <citation type="submission" date="2021-04" db="EMBL/GenBank/DDBJ databases">
        <authorList>
            <person name="Ivanova A."/>
        </authorList>
    </citation>
    <scope>NUCLEOTIDE SEQUENCE [LARGE SCALE GENOMIC DNA]</scope>
    <source>
        <strain evidence="1 2">G18</strain>
    </source>
</reference>
<sequence length="226" mass="25842">MPSYVILWENNTIGHRAVNGKTWAGHVAINIGERFQIQNKRGGEKCYVSWWPQSAQKFSGFGIALKTLVPTALSGEGLSEQFFLQDIVSEKYLPDHIIRLETSPEQENKMRASWKEISNTFSEKGTKYHALRQNCSTIASRVLHAAGYHALKWSVDTKWAWSPADIRKLVRGQGRFMKWTEFLSVLDKSGIKESDLPTNQARSGRLCTTGAPCRFQQGEEFYWRNR</sequence>
<evidence type="ECO:0000313" key="1">
    <source>
        <dbReference type="EMBL" id="MBP3958840.1"/>
    </source>
</evidence>
<gene>
    <name evidence="1" type="ORF">J8F10_26640</name>
</gene>
<organism evidence="1 2">
    <name type="scientific">Gemmata palustris</name>
    <dbReference type="NCBI Taxonomy" id="2822762"/>
    <lineage>
        <taxon>Bacteria</taxon>
        <taxon>Pseudomonadati</taxon>
        <taxon>Planctomycetota</taxon>
        <taxon>Planctomycetia</taxon>
        <taxon>Gemmatales</taxon>
        <taxon>Gemmataceae</taxon>
        <taxon>Gemmata</taxon>
    </lineage>
</organism>
<evidence type="ECO:0000313" key="2">
    <source>
        <dbReference type="Proteomes" id="UP000676565"/>
    </source>
</evidence>
<accession>A0ABS5BYM1</accession>
<dbReference type="Proteomes" id="UP000676565">
    <property type="component" value="Unassembled WGS sequence"/>
</dbReference>
<proteinExistence type="predicted"/>